<evidence type="ECO:0000256" key="1">
    <source>
        <dbReference type="ARBA" id="ARBA00022729"/>
    </source>
</evidence>
<dbReference type="InterPro" id="IPR008979">
    <property type="entry name" value="Galactose-bd-like_sf"/>
</dbReference>
<dbReference type="InterPro" id="IPR000421">
    <property type="entry name" value="FA58C"/>
</dbReference>
<dbReference type="InterPro" id="IPR032532">
    <property type="entry name" value="DUF4955"/>
</dbReference>
<dbReference type="Pfam" id="PF00754">
    <property type="entry name" value="F5_F8_type_C"/>
    <property type="match status" value="1"/>
</dbReference>
<organism evidence="3 4">
    <name type="scientific">Aestuariibaculum sediminum</name>
    <dbReference type="NCBI Taxonomy" id="2770637"/>
    <lineage>
        <taxon>Bacteria</taxon>
        <taxon>Pseudomonadati</taxon>
        <taxon>Bacteroidota</taxon>
        <taxon>Flavobacteriia</taxon>
        <taxon>Flavobacteriales</taxon>
        <taxon>Flavobacteriaceae</taxon>
    </lineage>
</organism>
<dbReference type="SMART" id="SM00635">
    <property type="entry name" value="BID_2"/>
    <property type="match status" value="1"/>
</dbReference>
<dbReference type="InterPro" id="IPR003343">
    <property type="entry name" value="Big_2"/>
</dbReference>
<dbReference type="AlphaFoldDB" id="A0A8J6Q696"/>
<evidence type="ECO:0000259" key="2">
    <source>
        <dbReference type="PROSITE" id="PS50022"/>
    </source>
</evidence>
<dbReference type="InterPro" id="IPR024535">
    <property type="entry name" value="RHGA/B-epi-like_pectate_lyase"/>
</dbReference>
<dbReference type="PROSITE" id="PS50022">
    <property type="entry name" value="FA58C_3"/>
    <property type="match status" value="1"/>
</dbReference>
<dbReference type="EMBL" id="JACVXB010000002">
    <property type="protein sequence ID" value="MBD0831633.1"/>
    <property type="molecule type" value="Genomic_DNA"/>
</dbReference>
<dbReference type="Pfam" id="PF18962">
    <property type="entry name" value="Por_Secre_tail"/>
    <property type="match status" value="1"/>
</dbReference>
<keyword evidence="1" id="KW-0732">Signal</keyword>
<dbReference type="Gene3D" id="2.60.40.1080">
    <property type="match status" value="1"/>
</dbReference>
<dbReference type="SUPFAM" id="SSF49785">
    <property type="entry name" value="Galactose-binding domain-like"/>
    <property type="match status" value="1"/>
</dbReference>
<name>A0A8J6Q696_9FLAO</name>
<proteinExistence type="predicted"/>
<dbReference type="InterPro" id="IPR011050">
    <property type="entry name" value="Pectin_lyase_fold/virulence"/>
</dbReference>
<dbReference type="Pfam" id="PF16315">
    <property type="entry name" value="DUF4955"/>
    <property type="match status" value="1"/>
</dbReference>
<dbReference type="NCBIfam" id="TIGR04183">
    <property type="entry name" value="Por_Secre_tail"/>
    <property type="match status" value="1"/>
</dbReference>
<dbReference type="Gene3D" id="2.160.20.10">
    <property type="entry name" value="Single-stranded right-handed beta-helix, Pectin lyase-like"/>
    <property type="match status" value="1"/>
</dbReference>
<dbReference type="InterPro" id="IPR026444">
    <property type="entry name" value="Secre_tail"/>
</dbReference>
<protein>
    <submittedName>
        <fullName evidence="3">DUF4955 domain-containing protein</fullName>
    </submittedName>
</protein>
<keyword evidence="4" id="KW-1185">Reference proteome</keyword>
<reference evidence="3 4" key="1">
    <citation type="submission" date="2020-09" db="EMBL/GenBank/DDBJ databases">
        <title>TT11 complete genome.</title>
        <authorList>
            <person name="Wu Z."/>
        </authorList>
    </citation>
    <scope>NUCLEOTIDE SEQUENCE [LARGE SCALE GENOMIC DNA]</scope>
    <source>
        <strain evidence="3 4">TT11</strain>
    </source>
</reference>
<sequence>MALNYFKFLIIIFLFPAIGIAQNPSTLYQNWKASMDNRKDTDPNNDYIPILPDFSYAGYHNGERGLPSVFTQTYFNVTDFGAIANDNVSDKDAIMAAISEAEQNPNGGVVFFPPGRFIVNDANVDNLSEIIKVTKSNVVIKGSGSGDGGTELYQKDNTTHPDMETKDWVCPYLIQFTNNEDSVNNYITDVTENAERETYTINVANTSNISVGQWIELYVKNSSSSFIAEELAPYTSADLFEPQNLKLVNNGVEVREIHKVVGKTTNTITFKEPIHRAINAAYNWKINNFAVLEEVGIQDLKYTGGFVWKHIHHRAPQELYPGEPVGGPHAYLSSSGWSGIQFNHVVNGWITNVEFSNMSQVAQFKFSGYCSALDNEYTGNPGHNYISTNSATGCLIGRNLDSTIGIWHGCGLNAVSIGNVIWRNENPVNGNSGMEVHASQPRANLFDVCKGGFFFNMGGSTGALPNHLKNLVLWNFEGVSYQSTEVKSWRPNSETKYAKFLMPIISGLKGFTMSEEPNQFQENESPGIHVDEESLYEAQLAYRLNGNLPNWVTRINSVSGVEMSQQVLDLTIGEQAILEATVQPETADDKTVSWVSNNETVATIDSEGRITAWSPGVAIITVTTNDGSFVATSNVNVNNVALNKNVVVSSEPQIENPGTAAVDGDFDTRWSAEDFPQWLEVDLGALKTIYKTELVCFEDRAYHYTIEAKSDLETSYNKIVDKSSNTEGGFQNNPITDEFVPVKARYIKITVTGADSYSGTWASILEFRVFDRSSLSTTDRSLDNVIIYPNPFTSQIKLRHLNANFKTLKITDVIGREVVSKKIKDMNEVDVTVVNETNPVGIYILKLIGEGVVRTFKLVKM</sequence>
<dbReference type="InterPro" id="IPR012334">
    <property type="entry name" value="Pectin_lyas_fold"/>
</dbReference>
<dbReference type="Pfam" id="PF12708">
    <property type="entry name" value="Pect-lyase_RHGA_epim"/>
    <property type="match status" value="1"/>
</dbReference>
<feature type="domain" description="F5/8 type C" evidence="2">
    <location>
        <begin position="630"/>
        <end position="772"/>
    </location>
</feature>
<dbReference type="SUPFAM" id="SSF51126">
    <property type="entry name" value="Pectin lyase-like"/>
    <property type="match status" value="1"/>
</dbReference>
<dbReference type="SUPFAM" id="SSF49373">
    <property type="entry name" value="Invasin/intimin cell-adhesion fragments"/>
    <property type="match status" value="1"/>
</dbReference>
<comment type="caution">
    <text evidence="3">The sequence shown here is derived from an EMBL/GenBank/DDBJ whole genome shotgun (WGS) entry which is preliminary data.</text>
</comment>
<gene>
    <name evidence="3" type="ORF">ICJ83_05755</name>
</gene>
<evidence type="ECO:0000313" key="3">
    <source>
        <dbReference type="EMBL" id="MBD0831633.1"/>
    </source>
</evidence>
<dbReference type="Gene3D" id="2.60.120.260">
    <property type="entry name" value="Galactose-binding domain-like"/>
    <property type="match status" value="1"/>
</dbReference>
<evidence type="ECO:0000313" key="4">
    <source>
        <dbReference type="Proteomes" id="UP000600588"/>
    </source>
</evidence>
<dbReference type="InterPro" id="IPR008964">
    <property type="entry name" value="Invasin/intimin_cell_adhesion"/>
</dbReference>
<dbReference type="RefSeq" id="WP_188229425.1">
    <property type="nucleotide sequence ID" value="NZ_JACVXB010000002.1"/>
</dbReference>
<dbReference type="Proteomes" id="UP000600588">
    <property type="component" value="Unassembled WGS sequence"/>
</dbReference>
<dbReference type="Pfam" id="PF02368">
    <property type="entry name" value="Big_2"/>
    <property type="match status" value="1"/>
</dbReference>
<accession>A0A8J6Q696</accession>